<keyword evidence="5" id="KW-0552">Olfaction</keyword>
<feature type="transmembrane region" description="Helical" evidence="10">
    <location>
        <begin position="530"/>
        <end position="551"/>
    </location>
</feature>
<feature type="transmembrane region" description="Helical" evidence="10">
    <location>
        <begin position="439"/>
        <end position="458"/>
    </location>
</feature>
<organism evidence="11 12">
    <name type="scientific">Drosophila suzukii</name>
    <name type="common">Spotted-wing drosophila fruit fly</name>
    <dbReference type="NCBI Taxonomy" id="28584"/>
    <lineage>
        <taxon>Eukaryota</taxon>
        <taxon>Metazoa</taxon>
        <taxon>Ecdysozoa</taxon>
        <taxon>Arthropoda</taxon>
        <taxon>Hexapoda</taxon>
        <taxon>Insecta</taxon>
        <taxon>Pterygota</taxon>
        <taxon>Neoptera</taxon>
        <taxon>Endopterygota</taxon>
        <taxon>Diptera</taxon>
        <taxon>Brachycera</taxon>
        <taxon>Muscomorpha</taxon>
        <taxon>Ephydroidea</taxon>
        <taxon>Drosophilidae</taxon>
        <taxon>Drosophila</taxon>
        <taxon>Sophophora</taxon>
    </lineage>
</organism>
<dbReference type="GO" id="GO:0005886">
    <property type="term" value="C:plasma membrane"/>
    <property type="evidence" value="ECO:0007669"/>
    <property type="project" value="UniProtKB-SubCell"/>
</dbReference>
<evidence type="ECO:0000256" key="2">
    <source>
        <dbReference type="ARBA" id="ARBA00022475"/>
    </source>
</evidence>
<dbReference type="RefSeq" id="XP_016928378.4">
    <property type="nucleotide sequence ID" value="XM_017072889.4"/>
</dbReference>
<keyword evidence="11" id="KW-1185">Reference proteome</keyword>
<feature type="transmembrane region" description="Helical" evidence="10">
    <location>
        <begin position="256"/>
        <end position="275"/>
    </location>
</feature>
<keyword evidence="6 10" id="KW-1133">Transmembrane helix</keyword>
<evidence type="ECO:0000256" key="6">
    <source>
        <dbReference type="ARBA" id="ARBA00022989"/>
    </source>
</evidence>
<dbReference type="GO" id="GO:0004984">
    <property type="term" value="F:olfactory receptor activity"/>
    <property type="evidence" value="ECO:0007669"/>
    <property type="project" value="InterPro"/>
</dbReference>
<reference evidence="12" key="2">
    <citation type="submission" date="2025-08" db="UniProtKB">
        <authorList>
            <consortium name="RefSeq"/>
        </authorList>
    </citation>
    <scope>IDENTIFICATION</scope>
</reference>
<evidence type="ECO:0000256" key="5">
    <source>
        <dbReference type="ARBA" id="ARBA00022725"/>
    </source>
</evidence>
<evidence type="ECO:0000256" key="7">
    <source>
        <dbReference type="ARBA" id="ARBA00023136"/>
    </source>
</evidence>
<accession>A0AB39Z4Q1</accession>
<keyword evidence="2" id="KW-1003">Cell membrane</keyword>
<feature type="transmembrane region" description="Helical" evidence="10">
    <location>
        <begin position="470"/>
        <end position="491"/>
    </location>
</feature>
<keyword evidence="8" id="KW-0675">Receptor</keyword>
<evidence type="ECO:0000313" key="12">
    <source>
        <dbReference type="RefSeq" id="XP_016928378.4"/>
    </source>
</evidence>
<dbReference type="GO" id="GO:0005549">
    <property type="term" value="F:odorant binding"/>
    <property type="evidence" value="ECO:0007669"/>
    <property type="project" value="InterPro"/>
</dbReference>
<keyword evidence="7 10" id="KW-0472">Membrane</keyword>
<feature type="transmembrane region" description="Helical" evidence="10">
    <location>
        <begin position="571"/>
        <end position="590"/>
    </location>
</feature>
<evidence type="ECO:0000256" key="4">
    <source>
        <dbReference type="ARBA" id="ARBA00022692"/>
    </source>
</evidence>
<evidence type="ECO:0008006" key="13">
    <source>
        <dbReference type="Google" id="ProtNLM"/>
    </source>
</evidence>
<dbReference type="PANTHER" id="PTHR21137:SF35">
    <property type="entry name" value="ODORANT RECEPTOR 19A-RELATED"/>
    <property type="match status" value="1"/>
</dbReference>
<dbReference type="GeneID" id="108008937"/>
<comment type="subcellular location">
    <subcellularLocation>
        <location evidence="1">Cell membrane</location>
        <topology evidence="1">Multi-pass membrane protein</topology>
    </subcellularLocation>
</comment>
<dbReference type="Proteomes" id="UP001652628">
    <property type="component" value="Chromosome 2L"/>
</dbReference>
<dbReference type="GO" id="GO:0007165">
    <property type="term" value="P:signal transduction"/>
    <property type="evidence" value="ECO:0007669"/>
    <property type="project" value="UniProtKB-KW"/>
</dbReference>
<feature type="transmembrane region" description="Helical" evidence="10">
    <location>
        <begin position="123"/>
        <end position="144"/>
    </location>
</feature>
<evidence type="ECO:0000313" key="11">
    <source>
        <dbReference type="Proteomes" id="UP001652628"/>
    </source>
</evidence>
<dbReference type="Pfam" id="PF02949">
    <property type="entry name" value="7tm_6"/>
    <property type="match status" value="2"/>
</dbReference>
<keyword evidence="4 10" id="KW-0812">Transmembrane</keyword>
<evidence type="ECO:0000256" key="8">
    <source>
        <dbReference type="ARBA" id="ARBA00023170"/>
    </source>
</evidence>
<evidence type="ECO:0000256" key="10">
    <source>
        <dbReference type="SAM" id="Phobius"/>
    </source>
</evidence>
<feature type="transmembrane region" description="Helical" evidence="10">
    <location>
        <begin position="687"/>
        <end position="707"/>
    </location>
</feature>
<keyword evidence="3" id="KW-0716">Sensory transduction</keyword>
<dbReference type="PANTHER" id="PTHR21137">
    <property type="entry name" value="ODORANT RECEPTOR"/>
    <property type="match status" value="1"/>
</dbReference>
<name>A0AB39Z4Q1_DROSZ</name>
<evidence type="ECO:0000256" key="3">
    <source>
        <dbReference type="ARBA" id="ARBA00022606"/>
    </source>
</evidence>
<feature type="transmembrane region" description="Helical" evidence="10">
    <location>
        <begin position="35"/>
        <end position="55"/>
    </location>
</feature>
<feature type="transmembrane region" description="Helical" evidence="10">
    <location>
        <begin position="659"/>
        <end position="681"/>
    </location>
</feature>
<dbReference type="InterPro" id="IPR004117">
    <property type="entry name" value="7tm6_olfct_rcpt"/>
</dbReference>
<dbReference type="AlphaFoldDB" id="A0AB39Z4Q1"/>
<reference evidence="11" key="1">
    <citation type="submission" date="2025-05" db="UniProtKB">
        <authorList>
            <consortium name="RefSeq"/>
        </authorList>
    </citation>
    <scope>NUCLEOTIDE SEQUENCE [LARGE SCALE GENOMIC DNA]</scope>
</reference>
<protein>
    <recommendedName>
        <fullName evidence="13">Odorant receptor</fullName>
    </recommendedName>
</protein>
<evidence type="ECO:0000256" key="9">
    <source>
        <dbReference type="ARBA" id="ARBA00023224"/>
    </source>
</evidence>
<keyword evidence="9" id="KW-0807">Transducer</keyword>
<sequence>MKLSKISGIDYFRCQLLAWRICGALHLSERNFCSWATVACIVMFLPGPMLLGVLFSHEDPLETNYNFCTTITTMSNFVKFSLYVTQLTKLLDIQKLIAKLDARVSGKDQVLRRENMSNHIQRISQLFLITYAILSICSGVLFIFERERSLPFPMWFPFDWKKSNIAYFGDLVFQEIAILSQALQNYPGDSFPPVALYLVSEQCQLLILRISKIGYGSANLKKNEQDLVNCIEDQNTLYSILELIHTMISLPMMIQFLVIGVNIAVVLFGLIFYVNTLSDRLFYVCFLLAITLQTYPLCYYGSKVQESFEELHYAVFCSNWVDQSATYRGYMLILSERTKRQQILLAGNLVPIHLSTFVACCKGAYSFFTLMADRDGQGFFSKRDHPTQVSFPGTCQNSVSERKKPDRMELTKIHGIDYFRYQLLVWRICGALDLCKGNYWSWAMVLNIFTFLQTPMLLKAIFSFEDPMNNIFNFTLAITSLSTLLKFLMYLPQLNKLVDVRRIINHLESRVSGEDQVIRHRIMSRHLQRLTMIFLVTYGIVFVNSSGSFLFKSERSLPLLMWFPFDWKKSLAAYIGALVFQLVGLFVQILHNFSGDSFPPLVLFSVSEQCHLLILRISKIGYGSKNLKKNEQDLVNCIEDQITLYSLLELIQAMISYPVMVQFLVIGINTAVTLFGLIFYVEALSDRIFYVCFLLAITLQTYPLCYYGSKVQESFEDLHYAVFCSNWVDQSATYRGYMLILSERTKRQQILFAGNLVPIHLSTFVACCKGAYSFFTLMADRDGQGFFSKRDHPTKVSF</sequence>
<evidence type="ECO:0000256" key="1">
    <source>
        <dbReference type="ARBA" id="ARBA00004651"/>
    </source>
</evidence>
<proteinExistence type="predicted"/>
<gene>
    <name evidence="12" type="primary">LOC108008937</name>
</gene>